<dbReference type="EMBL" id="BAAALG010000009">
    <property type="protein sequence ID" value="GAA1104143.1"/>
    <property type="molecule type" value="Genomic_DNA"/>
</dbReference>
<dbReference type="CDD" id="cd05403">
    <property type="entry name" value="NT_KNTase_like"/>
    <property type="match status" value="1"/>
</dbReference>
<gene>
    <name evidence="1" type="ORF">GCM10009668_24100</name>
</gene>
<sequence length="175" mass="19220">MYLNPGEEYSITEVANRIGASVKSVHQEVTRLVASGLLADRKVGTSRLVRAVEDSPLTRPLTDLLAVTYGPLPVLTRALRGIDGIEQAFIYGSWAARYNGEPGTVPADVDVLVIGDVDPDELDDRAREAEAVLRREVNIRRLRPATWKRQEDPFVVTVRSRPLVALHLIPEGSAA</sequence>
<reference evidence="2" key="1">
    <citation type="journal article" date="2019" name="Int. J. Syst. Evol. Microbiol.">
        <title>The Global Catalogue of Microorganisms (GCM) 10K type strain sequencing project: providing services to taxonomists for standard genome sequencing and annotation.</title>
        <authorList>
            <consortium name="The Broad Institute Genomics Platform"/>
            <consortium name="The Broad Institute Genome Sequencing Center for Infectious Disease"/>
            <person name="Wu L."/>
            <person name="Ma J."/>
        </authorList>
    </citation>
    <scope>NUCLEOTIDE SEQUENCE [LARGE SCALE GENOMIC DNA]</scope>
    <source>
        <strain evidence="2">JCM 13008</strain>
    </source>
</reference>
<organism evidence="1 2">
    <name type="scientific">Nocardioides dubius</name>
    <dbReference type="NCBI Taxonomy" id="317019"/>
    <lineage>
        <taxon>Bacteria</taxon>
        <taxon>Bacillati</taxon>
        <taxon>Actinomycetota</taxon>
        <taxon>Actinomycetes</taxon>
        <taxon>Propionibacteriales</taxon>
        <taxon>Nocardioidaceae</taxon>
        <taxon>Nocardioides</taxon>
    </lineage>
</organism>
<protein>
    <submittedName>
        <fullName evidence="1">ArsR family transcriptional regulator</fullName>
    </submittedName>
</protein>
<evidence type="ECO:0000313" key="1">
    <source>
        <dbReference type="EMBL" id="GAA1104143.1"/>
    </source>
</evidence>
<proteinExistence type="predicted"/>
<accession>A0ABP4EG90</accession>
<keyword evidence="2" id="KW-1185">Reference proteome</keyword>
<dbReference type="InterPro" id="IPR036390">
    <property type="entry name" value="WH_DNA-bd_sf"/>
</dbReference>
<evidence type="ECO:0000313" key="2">
    <source>
        <dbReference type="Proteomes" id="UP001501581"/>
    </source>
</evidence>
<name>A0ABP4EG90_9ACTN</name>
<dbReference type="SUPFAM" id="SSF46785">
    <property type="entry name" value="Winged helix' DNA-binding domain"/>
    <property type="match status" value="1"/>
</dbReference>
<dbReference type="Gene3D" id="3.30.460.10">
    <property type="entry name" value="Beta Polymerase, domain 2"/>
    <property type="match status" value="1"/>
</dbReference>
<dbReference type="Proteomes" id="UP001501581">
    <property type="component" value="Unassembled WGS sequence"/>
</dbReference>
<comment type="caution">
    <text evidence="1">The sequence shown here is derived from an EMBL/GenBank/DDBJ whole genome shotgun (WGS) entry which is preliminary data.</text>
</comment>
<dbReference type="InterPro" id="IPR043519">
    <property type="entry name" value="NT_sf"/>
</dbReference>
<dbReference type="RefSeq" id="WP_343994706.1">
    <property type="nucleotide sequence ID" value="NZ_BAAALG010000009.1"/>
</dbReference>